<dbReference type="AlphaFoldDB" id="A0A6A7C9Q8"/>
<evidence type="ECO:0000313" key="1">
    <source>
        <dbReference type="EMBL" id="KAF2864254.1"/>
    </source>
</evidence>
<gene>
    <name evidence="1" type="ORF">K470DRAFT_267719</name>
</gene>
<reference evidence="1" key="1">
    <citation type="journal article" date="2020" name="Stud. Mycol.">
        <title>101 Dothideomycetes genomes: a test case for predicting lifestyles and emergence of pathogens.</title>
        <authorList>
            <person name="Haridas S."/>
            <person name="Albert R."/>
            <person name="Binder M."/>
            <person name="Bloem J."/>
            <person name="Labutti K."/>
            <person name="Salamov A."/>
            <person name="Andreopoulos B."/>
            <person name="Baker S."/>
            <person name="Barry K."/>
            <person name="Bills G."/>
            <person name="Bluhm B."/>
            <person name="Cannon C."/>
            <person name="Castanera R."/>
            <person name="Culley D."/>
            <person name="Daum C."/>
            <person name="Ezra D."/>
            <person name="Gonzalez J."/>
            <person name="Henrissat B."/>
            <person name="Kuo A."/>
            <person name="Liang C."/>
            <person name="Lipzen A."/>
            <person name="Lutzoni F."/>
            <person name="Magnuson J."/>
            <person name="Mondo S."/>
            <person name="Nolan M."/>
            <person name="Ohm R."/>
            <person name="Pangilinan J."/>
            <person name="Park H.-J."/>
            <person name="Ramirez L."/>
            <person name="Alfaro M."/>
            <person name="Sun H."/>
            <person name="Tritt A."/>
            <person name="Yoshinaga Y."/>
            <person name="Zwiers L.-H."/>
            <person name="Turgeon B."/>
            <person name="Goodwin S."/>
            <person name="Spatafora J."/>
            <person name="Crous P."/>
            <person name="Grigoriev I."/>
        </authorList>
    </citation>
    <scope>NUCLEOTIDE SEQUENCE</scope>
    <source>
        <strain evidence="1">CBS 480.64</strain>
    </source>
</reference>
<dbReference type="SUPFAM" id="SSF51197">
    <property type="entry name" value="Clavaminate synthase-like"/>
    <property type="match status" value="1"/>
</dbReference>
<protein>
    <submittedName>
        <fullName evidence="1">Uncharacterized protein</fullName>
    </submittedName>
</protein>
<dbReference type="EMBL" id="MU005958">
    <property type="protein sequence ID" value="KAF2864254.1"/>
    <property type="molecule type" value="Genomic_DNA"/>
</dbReference>
<accession>A0A6A7C9Q8</accession>
<dbReference type="Gene3D" id="2.60.120.10">
    <property type="entry name" value="Jelly Rolls"/>
    <property type="match status" value="1"/>
</dbReference>
<dbReference type="Proteomes" id="UP000799421">
    <property type="component" value="Unassembled WGS sequence"/>
</dbReference>
<dbReference type="InterPro" id="IPR014710">
    <property type="entry name" value="RmlC-like_jellyroll"/>
</dbReference>
<proteinExistence type="predicted"/>
<organism evidence="1 2">
    <name type="scientific">Piedraia hortae CBS 480.64</name>
    <dbReference type="NCBI Taxonomy" id="1314780"/>
    <lineage>
        <taxon>Eukaryota</taxon>
        <taxon>Fungi</taxon>
        <taxon>Dikarya</taxon>
        <taxon>Ascomycota</taxon>
        <taxon>Pezizomycotina</taxon>
        <taxon>Dothideomycetes</taxon>
        <taxon>Dothideomycetidae</taxon>
        <taxon>Capnodiales</taxon>
        <taxon>Piedraiaceae</taxon>
        <taxon>Piedraia</taxon>
    </lineage>
</organism>
<name>A0A6A7C9Q8_9PEZI</name>
<keyword evidence="2" id="KW-1185">Reference proteome</keyword>
<sequence>MQGQTGRRPPWDEESAKILKHQYLAKQLSIEYDKNPEDVTIEMHLKANWPLVIRLAASRWTAAQLWSASYLQKALTGHKVPVLPTVNGNADPRFTATNGERLCVPLIETVVEPFNNFIDKLLDPRGHPPKESYCRFNLHDGTQTAYPCPIFWTELPQTKQN</sequence>
<evidence type="ECO:0000313" key="2">
    <source>
        <dbReference type="Proteomes" id="UP000799421"/>
    </source>
</evidence>